<dbReference type="AlphaFoldDB" id="A0A251WVF8"/>
<proteinExistence type="predicted"/>
<dbReference type="Proteomes" id="UP000194664">
    <property type="component" value="Unassembled WGS sequence"/>
</dbReference>
<comment type="caution">
    <text evidence="1">The sequence shown here is derived from an EMBL/GenBank/DDBJ whole genome shotgun (WGS) entry which is preliminary data.</text>
</comment>
<organism evidence="1 2">
    <name type="scientific">Marivivens niveibacter</name>
    <dbReference type="NCBI Taxonomy" id="1930667"/>
    <lineage>
        <taxon>Bacteria</taxon>
        <taxon>Pseudomonadati</taxon>
        <taxon>Pseudomonadota</taxon>
        <taxon>Alphaproteobacteria</taxon>
        <taxon>Rhodobacterales</taxon>
        <taxon>Paracoccaceae</taxon>
        <taxon>Marivivens group</taxon>
        <taxon>Marivivens</taxon>
    </lineage>
</organism>
<dbReference type="EMBL" id="MSPP01000006">
    <property type="protein sequence ID" value="OUD08326.1"/>
    <property type="molecule type" value="Genomic_DNA"/>
</dbReference>
<evidence type="ECO:0000313" key="1">
    <source>
        <dbReference type="EMBL" id="OUD08326.1"/>
    </source>
</evidence>
<evidence type="ECO:0000313" key="2">
    <source>
        <dbReference type="Proteomes" id="UP000194664"/>
    </source>
</evidence>
<gene>
    <name evidence="1" type="ORF">BVC71_14235</name>
</gene>
<name>A0A251WVF8_9RHOB</name>
<reference evidence="1 2" key="1">
    <citation type="submission" date="2016-12" db="EMBL/GenBank/DDBJ databases">
        <title>The draft genome sequence of HSLHS2.</title>
        <authorList>
            <person name="Hu D."/>
            <person name="Wang L."/>
            <person name="Shao Z."/>
        </authorList>
    </citation>
    <scope>NUCLEOTIDE SEQUENCE [LARGE SCALE GENOMIC DNA]</scope>
    <source>
        <strain evidence="1">MCCC 1A06712</strain>
    </source>
</reference>
<keyword evidence="2" id="KW-1185">Reference proteome</keyword>
<accession>A0A251WVF8</accession>
<sequence length="275" mass="29360">MFKITNDDQAEGFGEFFDQSYADDYNEIPEMCADNADWEALYANGIDYRGAARLALTGFEALDDEQVDQALADMFETMSPEDVENFMRTLGQLGRTAAGIASKAMPVVGQAAGTVLGGIIGGPIGTTIGGHVGGAVGNLAGAGLNQLATQQPRQRRPRPKRIRIRPRRRVMRNIGRRANRVGRAVGQVVSQQATRGVSQLNTLLQNPNVQQAIGSATTNLAGQITNAAGQALSREEANIAIMEAIADIAAEYEQALDVEGVAYDTTEAEEFLASD</sequence>
<evidence type="ECO:0008006" key="3">
    <source>
        <dbReference type="Google" id="ProtNLM"/>
    </source>
</evidence>
<dbReference type="RefSeq" id="WP_086452358.1">
    <property type="nucleotide sequence ID" value="NZ_MSPP01000006.1"/>
</dbReference>
<protein>
    <recommendedName>
        <fullName evidence="3">Glycine zipper domain-containing protein</fullName>
    </recommendedName>
</protein>